<comment type="subcellular location">
    <subcellularLocation>
        <location evidence="1">Nucleus</location>
    </subcellularLocation>
</comment>
<dbReference type="InterPro" id="IPR036427">
    <property type="entry name" value="Bromodomain-like_sf"/>
</dbReference>
<keyword evidence="2" id="KW-0805">Transcription regulation</keyword>
<evidence type="ECO:0000313" key="12">
    <source>
        <dbReference type="Proteomes" id="UP001222027"/>
    </source>
</evidence>
<dbReference type="SUPFAM" id="SSF47370">
    <property type="entry name" value="Bromodomain"/>
    <property type="match status" value="1"/>
</dbReference>
<feature type="domain" description="NET" evidence="10">
    <location>
        <begin position="406"/>
        <end position="487"/>
    </location>
</feature>
<feature type="domain" description="Bromo" evidence="9">
    <location>
        <begin position="281"/>
        <end position="353"/>
    </location>
</feature>
<gene>
    <name evidence="11" type="ORF">OPV22_022883</name>
</gene>
<feature type="region of interest" description="Disordered" evidence="8">
    <location>
        <begin position="377"/>
        <end position="415"/>
    </location>
</feature>
<dbReference type="EMBL" id="JAQQAF010000006">
    <property type="protein sequence ID" value="KAJ8479156.1"/>
    <property type="molecule type" value="Genomic_DNA"/>
</dbReference>
<accession>A0AAV8QKQ0</accession>
<dbReference type="InterPro" id="IPR001487">
    <property type="entry name" value="Bromodomain"/>
</dbReference>
<feature type="region of interest" description="Disordered" evidence="8">
    <location>
        <begin position="543"/>
        <end position="647"/>
    </location>
</feature>
<evidence type="ECO:0000256" key="5">
    <source>
        <dbReference type="ARBA" id="ARBA00023163"/>
    </source>
</evidence>
<dbReference type="PROSITE" id="PS51525">
    <property type="entry name" value="NET"/>
    <property type="match status" value="1"/>
</dbReference>
<dbReference type="SMART" id="SM00297">
    <property type="entry name" value="BROMO"/>
    <property type="match status" value="1"/>
</dbReference>
<sequence length="854" mass="95306">MGEIWSGFEGDEREKKRAHRSRKTIIEISVDDNDKESSAGNTRGDEGGRVSNEGKTHEGVGTKLLILVGVIKETKVSGFGLRFRQIDYMAPTVLLEYTNQKQMKKSSQDISFAMGKLQKLCSGSVLDYQRGLEVTLESECFGSSTRADSRDSISTKRKKCITLNVGRCDGFNVPLQVICLSKMSGFQRKELKTRLKSELEQTQVFQEKLNLRSVLNVGVTTSSSINENEKKSDPTVRSGSQIKRGVSGKFESSKTAERPVSASNSNLAFMKQCQTLLKQLMSHQYGWVFNKPVDPKKLNIPDYYTVIKQPMDLGTIKKKMTSGAYSSPWGFVADIRLTFTNAMTYNPPGNDVHIMADTLSKFFETRWKPIEEELASADAHAKKETQAPKPVSSSKKRKMSLNDSNNPVPESIMPKMTDEGKQSLTRRLESLLADLPDYIIDFLRQNSGNMNQSSEEIEIDIETLGEDTLFQLQKLLDNYLQERETRQVKVKQCKGEVNENGVHTSAMYSCKGNDFAEEDVDICGDDPPMSSYPTLAIEKDAKARNIKCSSSSSSSSDSGSTGDSDSSTGSEPEEQVSVPKDAAKENSGTKASSDQEKSDVMNPLDVNRPWSGLSQSEKDAHPRSLLVEADECQDGEHAPSERQVSPQKLYRAALLRSRFADTILKAREKTLDQGDKGDPEKLRREREEIERQQREERARLQAEAKAAEDARRQAEAEAAAAAKRKREFEREAARQALLKMEKTVDINEDCRILKDLEMLRTAPAEEIPMSLDERCSDYYLNGIGGFKLGGNPLEQLGLFMKVDDEEEEEGEPKGDVRRSYSLSSTESGCRRGFGSLPSSYGGFLWLVQHGIAFD</sequence>
<feature type="region of interest" description="Disordered" evidence="8">
    <location>
        <begin position="670"/>
        <end position="696"/>
    </location>
</feature>
<feature type="compositionally biased region" description="Low complexity" evidence="8">
    <location>
        <begin position="549"/>
        <end position="570"/>
    </location>
</feature>
<keyword evidence="6" id="KW-0539">Nucleus</keyword>
<keyword evidence="3" id="KW-0175">Coiled coil</keyword>
<evidence type="ECO:0000256" key="6">
    <source>
        <dbReference type="ARBA" id="ARBA00023242"/>
    </source>
</evidence>
<dbReference type="Pfam" id="PF17035">
    <property type="entry name" value="BET"/>
    <property type="match status" value="1"/>
</dbReference>
<feature type="region of interest" description="Disordered" evidence="8">
    <location>
        <begin position="1"/>
        <end position="55"/>
    </location>
</feature>
<keyword evidence="12" id="KW-1185">Reference proteome</keyword>
<feature type="compositionally biased region" description="Basic and acidic residues" evidence="8">
    <location>
        <begin position="43"/>
        <end position="55"/>
    </location>
</feature>
<evidence type="ECO:0000256" key="8">
    <source>
        <dbReference type="SAM" id="MobiDB-lite"/>
    </source>
</evidence>
<dbReference type="InterPro" id="IPR027353">
    <property type="entry name" value="NET_dom"/>
</dbReference>
<evidence type="ECO:0000256" key="2">
    <source>
        <dbReference type="ARBA" id="ARBA00023015"/>
    </source>
</evidence>
<dbReference type="PRINTS" id="PR00503">
    <property type="entry name" value="BROMODOMAIN"/>
</dbReference>
<evidence type="ECO:0000256" key="1">
    <source>
        <dbReference type="ARBA" id="ARBA00004123"/>
    </source>
</evidence>
<organism evidence="11 12">
    <name type="scientific">Ensete ventricosum</name>
    <name type="common">Abyssinian banana</name>
    <name type="synonym">Musa ensete</name>
    <dbReference type="NCBI Taxonomy" id="4639"/>
    <lineage>
        <taxon>Eukaryota</taxon>
        <taxon>Viridiplantae</taxon>
        <taxon>Streptophyta</taxon>
        <taxon>Embryophyta</taxon>
        <taxon>Tracheophyta</taxon>
        <taxon>Spermatophyta</taxon>
        <taxon>Magnoliopsida</taxon>
        <taxon>Liliopsida</taxon>
        <taxon>Zingiberales</taxon>
        <taxon>Musaceae</taxon>
        <taxon>Ensete</taxon>
    </lineage>
</organism>
<dbReference type="Proteomes" id="UP001222027">
    <property type="component" value="Unassembled WGS sequence"/>
</dbReference>
<dbReference type="PROSITE" id="PS50014">
    <property type="entry name" value="BROMODOMAIN_2"/>
    <property type="match status" value="1"/>
</dbReference>
<keyword evidence="4 7" id="KW-0103">Bromodomain</keyword>
<evidence type="ECO:0008006" key="13">
    <source>
        <dbReference type="Google" id="ProtNLM"/>
    </source>
</evidence>
<dbReference type="InterPro" id="IPR037377">
    <property type="entry name" value="GTE_bromo"/>
</dbReference>
<protein>
    <recommendedName>
        <fullName evidence="13">Bromo domain-containing protein</fullName>
    </recommendedName>
</protein>
<evidence type="ECO:0000256" key="3">
    <source>
        <dbReference type="ARBA" id="ARBA00023054"/>
    </source>
</evidence>
<feature type="region of interest" description="Disordered" evidence="8">
    <location>
        <begin position="222"/>
        <end position="258"/>
    </location>
</feature>
<dbReference type="PANTHER" id="PTHR46136">
    <property type="entry name" value="TRANSCRIPTION FACTOR GTE8"/>
    <property type="match status" value="1"/>
</dbReference>
<proteinExistence type="predicted"/>
<dbReference type="Gene3D" id="1.20.920.10">
    <property type="entry name" value="Bromodomain-like"/>
    <property type="match status" value="1"/>
</dbReference>
<reference evidence="11 12" key="1">
    <citation type="submission" date="2022-12" db="EMBL/GenBank/DDBJ databases">
        <title>Chromosome-scale assembly of the Ensete ventricosum genome.</title>
        <authorList>
            <person name="Dussert Y."/>
            <person name="Stocks J."/>
            <person name="Wendawek A."/>
            <person name="Woldeyes F."/>
            <person name="Nichols R.A."/>
            <person name="Borrell J.S."/>
        </authorList>
    </citation>
    <scope>NUCLEOTIDE SEQUENCE [LARGE SCALE GENOMIC DNA]</scope>
    <source>
        <strain evidence="12">cv. Maze</strain>
        <tissue evidence="11">Seeds</tissue>
    </source>
</reference>
<dbReference type="AlphaFoldDB" id="A0AAV8QKQ0"/>
<comment type="caution">
    <text evidence="11">The sequence shown here is derived from an EMBL/GenBank/DDBJ whole genome shotgun (WGS) entry which is preliminary data.</text>
</comment>
<dbReference type="Pfam" id="PF00439">
    <property type="entry name" value="Bromodomain"/>
    <property type="match status" value="1"/>
</dbReference>
<dbReference type="PANTHER" id="PTHR46136:SF1">
    <property type="entry name" value="TRANSCRIPTION FACTOR GTE11-RELATED"/>
    <property type="match status" value="1"/>
</dbReference>
<dbReference type="GO" id="GO:0005634">
    <property type="term" value="C:nucleus"/>
    <property type="evidence" value="ECO:0007669"/>
    <property type="project" value="UniProtKB-SubCell"/>
</dbReference>
<dbReference type="CDD" id="cd05506">
    <property type="entry name" value="Bromo_plant1"/>
    <property type="match status" value="1"/>
</dbReference>
<evidence type="ECO:0000259" key="9">
    <source>
        <dbReference type="PROSITE" id="PS50014"/>
    </source>
</evidence>
<evidence type="ECO:0000256" key="4">
    <source>
        <dbReference type="ARBA" id="ARBA00023117"/>
    </source>
</evidence>
<name>A0AAV8QKQ0_ENSVE</name>
<keyword evidence="5" id="KW-0804">Transcription</keyword>
<evidence type="ECO:0000259" key="10">
    <source>
        <dbReference type="PROSITE" id="PS51525"/>
    </source>
</evidence>
<dbReference type="InterPro" id="IPR052442">
    <property type="entry name" value="Env_Response_Regulator"/>
</dbReference>
<dbReference type="Gene3D" id="1.20.1270.220">
    <property type="match status" value="1"/>
</dbReference>
<evidence type="ECO:0000256" key="7">
    <source>
        <dbReference type="PROSITE-ProRule" id="PRU00035"/>
    </source>
</evidence>
<evidence type="ECO:0000313" key="11">
    <source>
        <dbReference type="EMBL" id="KAJ8479156.1"/>
    </source>
</evidence>
<dbReference type="InterPro" id="IPR038336">
    <property type="entry name" value="NET_sf"/>
</dbReference>